<keyword evidence="1" id="KW-0175">Coiled coil</keyword>
<dbReference type="EMBL" id="VTEH01000002">
    <property type="protein sequence ID" value="TYR76785.1"/>
    <property type="molecule type" value="Genomic_DNA"/>
</dbReference>
<dbReference type="RefSeq" id="WP_148945502.1">
    <property type="nucleotide sequence ID" value="NZ_VTEH01000002.1"/>
</dbReference>
<evidence type="ECO:0000259" key="2">
    <source>
        <dbReference type="PROSITE" id="PS50090"/>
    </source>
</evidence>
<dbReference type="InterPro" id="IPR014243">
    <property type="entry name" value="RsfA-like"/>
</dbReference>
<dbReference type="Gene3D" id="1.10.10.60">
    <property type="entry name" value="Homeodomain-like"/>
    <property type="match status" value="1"/>
</dbReference>
<gene>
    <name evidence="3" type="ORF">FZC79_03545</name>
</gene>
<accession>A0A5D4KJB7</accession>
<dbReference type="Pfam" id="PF13921">
    <property type="entry name" value="Myb_DNA-bind_6"/>
    <property type="match status" value="1"/>
</dbReference>
<feature type="coiled-coil region" evidence="1">
    <location>
        <begin position="97"/>
        <end position="124"/>
    </location>
</feature>
<dbReference type="PANTHER" id="PTHR41302:SF2">
    <property type="entry name" value="PRESPORE SPECIFIC TRANSCRIPTIONAL ACTIVATOR RSFA"/>
    <property type="match status" value="1"/>
</dbReference>
<dbReference type="PROSITE" id="PS50090">
    <property type="entry name" value="MYB_LIKE"/>
    <property type="match status" value="1"/>
</dbReference>
<sequence>MDKAAEKKKKWTEEEERILSDIVLAFTNDGKTQREAFEKAAHTIGRTPGACSFRWNNKLKSNFNTAGDTNVLKEPTLADCISFLETFETDEVLIAENTRLKEEQAELKKRLHNAEVTFVELKKRHKVLLFQIDTLDTSLQ</sequence>
<proteinExistence type="predicted"/>
<evidence type="ECO:0000256" key="1">
    <source>
        <dbReference type="SAM" id="Coils"/>
    </source>
</evidence>
<organism evidence="3 4">
    <name type="scientific">Rossellomorea vietnamensis</name>
    <dbReference type="NCBI Taxonomy" id="218284"/>
    <lineage>
        <taxon>Bacteria</taxon>
        <taxon>Bacillati</taxon>
        <taxon>Bacillota</taxon>
        <taxon>Bacilli</taxon>
        <taxon>Bacillales</taxon>
        <taxon>Bacillaceae</taxon>
        <taxon>Rossellomorea</taxon>
    </lineage>
</organism>
<comment type="caution">
    <text evidence="3">The sequence shown here is derived from an EMBL/GenBank/DDBJ whole genome shotgun (WGS) entry which is preliminary data.</text>
</comment>
<protein>
    <recommendedName>
        <fullName evidence="2">Myb-like domain-containing protein</fullName>
    </recommendedName>
</protein>
<feature type="domain" description="Myb-like" evidence="2">
    <location>
        <begin position="3"/>
        <end position="59"/>
    </location>
</feature>
<dbReference type="InterPro" id="IPR009057">
    <property type="entry name" value="Homeodomain-like_sf"/>
</dbReference>
<dbReference type="PANTHER" id="PTHR41302">
    <property type="entry name" value="PRESPORE-SPECIFIC TRANSCRIPTIONAL REGULATOR RSFA-RELATED"/>
    <property type="match status" value="1"/>
</dbReference>
<dbReference type="InterPro" id="IPR001005">
    <property type="entry name" value="SANT/Myb"/>
</dbReference>
<evidence type="ECO:0000313" key="4">
    <source>
        <dbReference type="Proteomes" id="UP000323317"/>
    </source>
</evidence>
<name>A0A5D4KJB7_9BACI</name>
<evidence type="ECO:0000313" key="3">
    <source>
        <dbReference type="EMBL" id="TYR76785.1"/>
    </source>
</evidence>
<dbReference type="SUPFAM" id="SSF46689">
    <property type="entry name" value="Homeodomain-like"/>
    <property type="match status" value="1"/>
</dbReference>
<reference evidence="3 4" key="1">
    <citation type="submission" date="2019-08" db="EMBL/GenBank/DDBJ databases">
        <title>Bacillus genomes from the desert of Cuatro Cienegas, Coahuila.</title>
        <authorList>
            <person name="Olmedo-Alvarez G."/>
        </authorList>
    </citation>
    <scope>NUCLEOTIDE SEQUENCE [LARGE SCALE GENOMIC DNA]</scope>
    <source>
        <strain evidence="3 4">CH40_1T</strain>
    </source>
</reference>
<dbReference type="AlphaFoldDB" id="A0A5D4KJB7"/>
<dbReference type="Proteomes" id="UP000323317">
    <property type="component" value="Unassembled WGS sequence"/>
</dbReference>